<dbReference type="PANTHER" id="PTHR13454:SF11">
    <property type="entry name" value="PROTEIN MCM10 HOMOLOG"/>
    <property type="match status" value="1"/>
</dbReference>
<feature type="compositionally biased region" description="Basic and acidic residues" evidence="8">
    <location>
        <begin position="361"/>
        <end position="377"/>
    </location>
</feature>
<dbReference type="GO" id="GO:0003688">
    <property type="term" value="F:DNA replication origin binding"/>
    <property type="evidence" value="ECO:0007669"/>
    <property type="project" value="TreeGrafter"/>
</dbReference>
<feature type="compositionally biased region" description="Polar residues" evidence="8">
    <location>
        <begin position="316"/>
        <end position="325"/>
    </location>
</feature>
<keyword evidence="3" id="KW-0235">DNA replication</keyword>
<name>A0A9X0B771_9EURO</name>
<keyword evidence="5" id="KW-0863">Zinc-finger</keyword>
<keyword evidence="7" id="KW-0539">Nucleus</keyword>
<feature type="compositionally biased region" description="Polar residues" evidence="8">
    <location>
        <begin position="756"/>
        <end position="770"/>
    </location>
</feature>
<evidence type="ECO:0000256" key="6">
    <source>
        <dbReference type="ARBA" id="ARBA00022833"/>
    </source>
</evidence>
<dbReference type="GO" id="GO:0006270">
    <property type="term" value="P:DNA replication initiation"/>
    <property type="evidence" value="ECO:0007669"/>
    <property type="project" value="InterPro"/>
</dbReference>
<evidence type="ECO:0000259" key="9">
    <source>
        <dbReference type="Pfam" id="PF09329"/>
    </source>
</evidence>
<evidence type="ECO:0000256" key="7">
    <source>
        <dbReference type="ARBA" id="ARBA00023242"/>
    </source>
</evidence>
<feature type="compositionally biased region" description="Acidic residues" evidence="8">
    <location>
        <begin position="100"/>
        <end position="116"/>
    </location>
</feature>
<dbReference type="Proteomes" id="UP001147782">
    <property type="component" value="Unassembled WGS sequence"/>
</dbReference>
<keyword evidence="12" id="KW-1185">Reference proteome</keyword>
<feature type="domain" description="MCM10 OB-fold" evidence="10">
    <location>
        <begin position="391"/>
        <end position="539"/>
    </location>
</feature>
<dbReference type="InterPro" id="IPR055065">
    <property type="entry name" value="OB_MCM10"/>
</dbReference>
<dbReference type="Pfam" id="PF22379">
    <property type="entry name" value="OB_MCM10"/>
    <property type="match status" value="1"/>
</dbReference>
<protein>
    <recommendedName>
        <fullName evidence="13">Zinc finger Mcm10/DnaG-type domain-containing protein</fullName>
    </recommendedName>
</protein>
<comment type="similarity">
    <text evidence="2">Belongs to the MCM10 family.</text>
</comment>
<dbReference type="GO" id="GO:0008270">
    <property type="term" value="F:zinc ion binding"/>
    <property type="evidence" value="ECO:0007669"/>
    <property type="project" value="UniProtKB-KW"/>
</dbReference>
<feature type="domain" description="Zinc finger Mcm10/DnaG-type" evidence="9">
    <location>
        <begin position="547"/>
        <end position="592"/>
    </location>
</feature>
<dbReference type="Pfam" id="PF09329">
    <property type="entry name" value="zf-primase"/>
    <property type="match status" value="1"/>
</dbReference>
<gene>
    <name evidence="11" type="ORF">N7496_001703</name>
</gene>
<reference evidence="11" key="1">
    <citation type="submission" date="2022-11" db="EMBL/GenBank/DDBJ databases">
        <authorList>
            <person name="Petersen C."/>
        </authorList>
    </citation>
    <scope>NUCLEOTIDE SEQUENCE</scope>
    <source>
        <strain evidence="11">IBT 29864</strain>
    </source>
</reference>
<evidence type="ECO:0000256" key="3">
    <source>
        <dbReference type="ARBA" id="ARBA00022705"/>
    </source>
</evidence>
<evidence type="ECO:0000256" key="4">
    <source>
        <dbReference type="ARBA" id="ARBA00022723"/>
    </source>
</evidence>
<feature type="region of interest" description="Disordered" evidence="8">
    <location>
        <begin position="131"/>
        <end position="265"/>
    </location>
</feature>
<keyword evidence="4" id="KW-0479">Metal-binding</keyword>
<feature type="region of interest" description="Disordered" evidence="8">
    <location>
        <begin position="785"/>
        <end position="842"/>
    </location>
</feature>
<feature type="region of interest" description="Disordered" evidence="8">
    <location>
        <begin position="46"/>
        <end position="116"/>
    </location>
</feature>
<dbReference type="RefSeq" id="XP_056561363.1">
    <property type="nucleotide sequence ID" value="XM_056694634.1"/>
</dbReference>
<evidence type="ECO:0000256" key="1">
    <source>
        <dbReference type="ARBA" id="ARBA00004123"/>
    </source>
</evidence>
<feature type="compositionally biased region" description="Polar residues" evidence="8">
    <location>
        <begin position="76"/>
        <end position="93"/>
    </location>
</feature>
<dbReference type="FunFam" id="2.40.50.140:FF:000174">
    <property type="entry name" value="DNA replication licensing factor mcm10"/>
    <property type="match status" value="1"/>
</dbReference>
<dbReference type="GO" id="GO:0043596">
    <property type="term" value="C:nuclear replication fork"/>
    <property type="evidence" value="ECO:0007669"/>
    <property type="project" value="TreeGrafter"/>
</dbReference>
<dbReference type="PANTHER" id="PTHR13454">
    <property type="entry name" value="PROTEIN MCM10 HOMOLOG"/>
    <property type="match status" value="1"/>
</dbReference>
<feature type="compositionally biased region" description="Polar residues" evidence="8">
    <location>
        <begin position="739"/>
        <end position="748"/>
    </location>
</feature>
<feature type="region of interest" description="Disordered" evidence="8">
    <location>
        <begin position="737"/>
        <end position="770"/>
    </location>
</feature>
<dbReference type="InterPro" id="IPR012340">
    <property type="entry name" value="NA-bd_OB-fold"/>
</dbReference>
<dbReference type="InterPro" id="IPR015408">
    <property type="entry name" value="Znf_Mcm10/DnaG"/>
</dbReference>
<evidence type="ECO:0000256" key="5">
    <source>
        <dbReference type="ARBA" id="ARBA00022771"/>
    </source>
</evidence>
<evidence type="ECO:0000259" key="10">
    <source>
        <dbReference type="Pfam" id="PF22379"/>
    </source>
</evidence>
<dbReference type="InterPro" id="IPR040184">
    <property type="entry name" value="Mcm10"/>
</dbReference>
<evidence type="ECO:0000313" key="11">
    <source>
        <dbReference type="EMBL" id="KAJ5390635.1"/>
    </source>
</evidence>
<dbReference type="GeneID" id="81433811"/>
<comment type="caution">
    <text evidence="11">The sequence shown here is derived from an EMBL/GenBank/DDBJ whole genome shotgun (WGS) entry which is preliminary data.</text>
</comment>
<dbReference type="AlphaFoldDB" id="A0A9X0B771"/>
<evidence type="ECO:0000256" key="2">
    <source>
        <dbReference type="ARBA" id="ARBA00009679"/>
    </source>
</evidence>
<dbReference type="EMBL" id="JAPZBS010000001">
    <property type="protein sequence ID" value="KAJ5390635.1"/>
    <property type="molecule type" value="Genomic_DNA"/>
</dbReference>
<evidence type="ECO:0000256" key="8">
    <source>
        <dbReference type="SAM" id="MobiDB-lite"/>
    </source>
</evidence>
<evidence type="ECO:0008006" key="13">
    <source>
        <dbReference type="Google" id="ProtNLM"/>
    </source>
</evidence>
<accession>A0A9X0B771</accession>
<dbReference type="OrthoDB" id="273123at2759"/>
<keyword evidence="6" id="KW-0862">Zinc</keyword>
<feature type="compositionally biased region" description="Acidic residues" evidence="8">
    <location>
        <begin position="832"/>
        <end position="842"/>
    </location>
</feature>
<evidence type="ECO:0000313" key="12">
    <source>
        <dbReference type="Proteomes" id="UP001147782"/>
    </source>
</evidence>
<feature type="region of interest" description="Disordered" evidence="8">
    <location>
        <begin position="590"/>
        <end position="640"/>
    </location>
</feature>
<feature type="compositionally biased region" description="Polar residues" evidence="8">
    <location>
        <begin position="341"/>
        <end position="360"/>
    </location>
</feature>
<comment type="subcellular location">
    <subcellularLocation>
        <location evidence="1">Nucleus</location>
    </subcellularLocation>
</comment>
<sequence>MKVLLGFSAEVNAFVCCSEADSDFAGGAAERVRGIFATDGWTGEGMVDPAWPPKSPRDALLSSPGGRRKYEDMQQRRQLLSSPLKRSNTTPNFRSKADQILDEGVDEDDSEEDEETLQLKLAEIQARLKLKQLQKSRGRSGTASSHTEDGEERRLRPSSGIIRSQSHALIPKSPQAVPRKAPTDSVQVPLSPTRREDPPKAPWSPQRYKMGIDKGWTAADVSLKRPPRPTSQLGTRSNAMSRSNDVFSERPQTSPSSGGLNRIKSFSERMAEGRAAEKLRMEKAEKAERVKAGRSSGFQLDKSEIEAFKMAAAKEQPSTPSSVSREPQAPSFSREDILRSMGTSRSGMTKRSQTTPSVRNNEGHMRALSDKASDGTEQRGSTPDPSKFESYSGLHLSNRILPHSFLSRSLADKRTLKIPDLLKTVKAPAFELPEEIDGDFVVFGIVASKSDTKQTKDSGKATTKTADPYDDGMNNTNSYMVMTLTDLEWTIDLFLFDTAFPRYYKISEGTLIAILNPTIMPPPKHKLDTNRFSLALSSSDDKILEIGKAQDIGFCKSVRKDGKTCESWVDARKTEFCDFHVDLQVRRTQGSRSGVNSGTGMFGGGGKSGSRTGVWQESKGRGRGSRFGGSDGSRPDGKLKAEGAQYHMGTQSVYYVAPGPRNGGAGRASYNPAAGHSAARLLDANDDPFIAAGMMGRGMENKEERMRRRLAAQQRERDITRKLVAGRSGGVGADYLRTRTANEGQANGENKEKTPGTPSTPKALPSSQSLNFVTFGKANNVRLSPMKRAHDGDKPHGSGVKKTRFITSKGIREAGRDSLGGDATPGRRILSDDDEEDDLEFI</sequence>
<feature type="compositionally biased region" description="Basic and acidic residues" evidence="8">
    <location>
        <begin position="146"/>
        <end position="155"/>
    </location>
</feature>
<organism evidence="11 12">
    <name type="scientific">Penicillium cataractarum</name>
    <dbReference type="NCBI Taxonomy" id="2100454"/>
    <lineage>
        <taxon>Eukaryota</taxon>
        <taxon>Fungi</taxon>
        <taxon>Dikarya</taxon>
        <taxon>Ascomycota</taxon>
        <taxon>Pezizomycotina</taxon>
        <taxon>Eurotiomycetes</taxon>
        <taxon>Eurotiomycetidae</taxon>
        <taxon>Eurotiales</taxon>
        <taxon>Aspergillaceae</taxon>
        <taxon>Penicillium</taxon>
    </lineage>
</organism>
<feature type="region of interest" description="Disordered" evidence="8">
    <location>
        <begin position="311"/>
        <end position="390"/>
    </location>
</feature>
<proteinExistence type="inferred from homology"/>
<dbReference type="Gene3D" id="2.40.50.140">
    <property type="entry name" value="Nucleic acid-binding proteins"/>
    <property type="match status" value="1"/>
</dbReference>
<dbReference type="GO" id="GO:0003697">
    <property type="term" value="F:single-stranded DNA binding"/>
    <property type="evidence" value="ECO:0007669"/>
    <property type="project" value="InterPro"/>
</dbReference>
<feature type="compositionally biased region" description="Polar residues" evidence="8">
    <location>
        <begin position="230"/>
        <end position="259"/>
    </location>
</feature>
<reference evidence="11" key="2">
    <citation type="journal article" date="2023" name="IMA Fungus">
        <title>Comparative genomic study of the Penicillium genus elucidates a diverse pangenome and 15 lateral gene transfer events.</title>
        <authorList>
            <person name="Petersen C."/>
            <person name="Sorensen T."/>
            <person name="Nielsen M.R."/>
            <person name="Sondergaard T.E."/>
            <person name="Sorensen J.L."/>
            <person name="Fitzpatrick D.A."/>
            <person name="Frisvad J.C."/>
            <person name="Nielsen K.L."/>
        </authorList>
    </citation>
    <scope>NUCLEOTIDE SEQUENCE</scope>
    <source>
        <strain evidence="11">IBT 29864</strain>
    </source>
</reference>